<protein>
    <submittedName>
        <fullName evidence="3">PP2C family protein-serine/threonine phosphatase</fullName>
        <ecNumber evidence="3">3.1.3.16</ecNumber>
    </submittedName>
</protein>
<accession>A0ABW1EBW9</accession>
<dbReference type="InterPro" id="IPR036457">
    <property type="entry name" value="PPM-type-like_dom_sf"/>
</dbReference>
<evidence type="ECO:0000313" key="3">
    <source>
        <dbReference type="EMBL" id="MFC5861332.1"/>
    </source>
</evidence>
<dbReference type="RefSeq" id="WP_263333913.1">
    <property type="nucleotide sequence ID" value="NZ_JAGSYH010000002.1"/>
</dbReference>
<dbReference type="EC" id="3.1.3.16" evidence="3"/>
<dbReference type="GO" id="GO:0004722">
    <property type="term" value="F:protein serine/threonine phosphatase activity"/>
    <property type="evidence" value="ECO:0007669"/>
    <property type="project" value="UniProtKB-EC"/>
</dbReference>
<dbReference type="SUPFAM" id="SSF81606">
    <property type="entry name" value="PP2C-like"/>
    <property type="match status" value="1"/>
</dbReference>
<reference evidence="4" key="1">
    <citation type="journal article" date="2019" name="Int. J. Syst. Evol. Microbiol.">
        <title>The Global Catalogue of Microorganisms (GCM) 10K type strain sequencing project: providing services to taxonomists for standard genome sequencing and annotation.</title>
        <authorList>
            <consortium name="The Broad Institute Genomics Platform"/>
            <consortium name="The Broad Institute Genome Sequencing Center for Infectious Disease"/>
            <person name="Wu L."/>
            <person name="Ma J."/>
        </authorList>
    </citation>
    <scope>NUCLEOTIDE SEQUENCE [LARGE SCALE GENOMIC DNA]</scope>
    <source>
        <strain evidence="4">JCM 4087</strain>
    </source>
</reference>
<organism evidence="3 4">
    <name type="scientific">Acidicapsa dinghuensis</name>
    <dbReference type="NCBI Taxonomy" id="2218256"/>
    <lineage>
        <taxon>Bacteria</taxon>
        <taxon>Pseudomonadati</taxon>
        <taxon>Acidobacteriota</taxon>
        <taxon>Terriglobia</taxon>
        <taxon>Terriglobales</taxon>
        <taxon>Acidobacteriaceae</taxon>
        <taxon>Acidicapsa</taxon>
    </lineage>
</organism>
<sequence length="441" mass="47784">MACITLGAFAEEVGHATVVFHGGFLGMASGANPTMSAIPGDGSAAQDQTMDLQQQVARLQALLEVSRQVHSTTREDEVFETVLQIVVRELEMAGAAFTGSGLSYGDAPEVTDVGSRNGVYCYPLDDREGKRMTELLVAPPDGRAITLYEQDFLEGLALQAAVALENARNHERNLQWARVQQDLDAARQIQRSLLPQKMPSIPGFSIAVRSQTCYEVGGDYVDIIELPEGDLILAVADVAGKGLASAIMATSFRAAFRAMAITGVSLDLLAKRMNQHHWQEGEEARRRYVTAIFLRLDQERGEVEIVNAGHNPGFVIAPDGAQHQVQAAGTPLGLLPGMNYRSVRLPMVPGSRLLFYTDGLTEVFRDEEEFGQDRLLLEFSNTSTLKADGILDALWAAIHGFSGGGPQEDDMTALVLCHLPEDSERLASSSQALHSFAQVTT</sequence>
<comment type="caution">
    <text evidence="3">The sequence shown here is derived from an EMBL/GenBank/DDBJ whole genome shotgun (WGS) entry which is preliminary data.</text>
</comment>
<dbReference type="SUPFAM" id="SSF55781">
    <property type="entry name" value="GAF domain-like"/>
    <property type="match status" value="1"/>
</dbReference>
<evidence type="ECO:0000313" key="4">
    <source>
        <dbReference type="Proteomes" id="UP001596091"/>
    </source>
</evidence>
<dbReference type="EMBL" id="JBHSPH010000001">
    <property type="protein sequence ID" value="MFC5861332.1"/>
    <property type="molecule type" value="Genomic_DNA"/>
</dbReference>
<dbReference type="SMART" id="SM00331">
    <property type="entry name" value="PP2C_SIG"/>
    <property type="match status" value="1"/>
</dbReference>
<keyword evidence="4" id="KW-1185">Reference proteome</keyword>
<evidence type="ECO:0000256" key="1">
    <source>
        <dbReference type="ARBA" id="ARBA00022801"/>
    </source>
</evidence>
<dbReference type="Proteomes" id="UP001596091">
    <property type="component" value="Unassembled WGS sequence"/>
</dbReference>
<dbReference type="Pfam" id="PF07228">
    <property type="entry name" value="SpoIIE"/>
    <property type="match status" value="1"/>
</dbReference>
<keyword evidence="1 3" id="KW-0378">Hydrolase</keyword>
<dbReference type="Gene3D" id="3.60.40.10">
    <property type="entry name" value="PPM-type phosphatase domain"/>
    <property type="match status" value="1"/>
</dbReference>
<dbReference type="PANTHER" id="PTHR43156">
    <property type="entry name" value="STAGE II SPORULATION PROTEIN E-RELATED"/>
    <property type="match status" value="1"/>
</dbReference>
<feature type="domain" description="PPM-type phosphatase" evidence="2">
    <location>
        <begin position="201"/>
        <end position="418"/>
    </location>
</feature>
<gene>
    <name evidence="3" type="ORF">ACFPT7_03415</name>
</gene>
<name>A0ABW1EBW9_9BACT</name>
<dbReference type="PANTHER" id="PTHR43156:SF2">
    <property type="entry name" value="STAGE II SPORULATION PROTEIN E"/>
    <property type="match status" value="1"/>
</dbReference>
<dbReference type="InterPro" id="IPR052016">
    <property type="entry name" value="Bact_Sigma-Reg"/>
</dbReference>
<proteinExistence type="predicted"/>
<dbReference type="InterPro" id="IPR001932">
    <property type="entry name" value="PPM-type_phosphatase-like_dom"/>
</dbReference>
<evidence type="ECO:0000259" key="2">
    <source>
        <dbReference type="SMART" id="SM00331"/>
    </source>
</evidence>